<feature type="transmembrane region" description="Helical" evidence="1">
    <location>
        <begin position="5"/>
        <end position="24"/>
    </location>
</feature>
<reference evidence="3" key="1">
    <citation type="submission" date="2022-11" db="UniProtKB">
        <authorList>
            <consortium name="WormBaseParasite"/>
        </authorList>
    </citation>
    <scope>IDENTIFICATION</scope>
</reference>
<evidence type="ECO:0000256" key="1">
    <source>
        <dbReference type="SAM" id="Phobius"/>
    </source>
</evidence>
<proteinExistence type="predicted"/>
<protein>
    <submittedName>
        <fullName evidence="3">Uncharacterized protein</fullName>
    </submittedName>
</protein>
<evidence type="ECO:0000313" key="2">
    <source>
        <dbReference type="Proteomes" id="UP000887540"/>
    </source>
</evidence>
<sequence>MISPIVLVMLPLVYVVGSIAFGISDAKLSIALNMGFAWMPMLNCFTTTFFVRPYRIAVGQLLCGICLESNKRTTESTTQFVRVQPKETIVASVNIVKNLK</sequence>
<keyword evidence="1" id="KW-1133">Transmembrane helix</keyword>
<keyword evidence="1" id="KW-0812">Transmembrane</keyword>
<dbReference type="WBParaSite" id="ACRNAN_scaffold2703.g27435.t1">
    <property type="protein sequence ID" value="ACRNAN_scaffold2703.g27435.t1"/>
    <property type="gene ID" value="ACRNAN_scaffold2703.g27435"/>
</dbReference>
<dbReference type="Proteomes" id="UP000887540">
    <property type="component" value="Unplaced"/>
</dbReference>
<name>A0A914DHE9_9BILA</name>
<accession>A0A914DHE9</accession>
<keyword evidence="2" id="KW-1185">Reference proteome</keyword>
<evidence type="ECO:0000313" key="3">
    <source>
        <dbReference type="WBParaSite" id="ACRNAN_scaffold2703.g27435.t1"/>
    </source>
</evidence>
<organism evidence="2 3">
    <name type="scientific">Acrobeloides nanus</name>
    <dbReference type="NCBI Taxonomy" id="290746"/>
    <lineage>
        <taxon>Eukaryota</taxon>
        <taxon>Metazoa</taxon>
        <taxon>Ecdysozoa</taxon>
        <taxon>Nematoda</taxon>
        <taxon>Chromadorea</taxon>
        <taxon>Rhabditida</taxon>
        <taxon>Tylenchina</taxon>
        <taxon>Cephalobomorpha</taxon>
        <taxon>Cephaloboidea</taxon>
        <taxon>Cephalobidae</taxon>
        <taxon>Acrobeloides</taxon>
    </lineage>
</organism>
<dbReference type="AlphaFoldDB" id="A0A914DHE9"/>
<keyword evidence="1" id="KW-0472">Membrane</keyword>
<feature type="transmembrane region" description="Helical" evidence="1">
    <location>
        <begin position="30"/>
        <end position="51"/>
    </location>
</feature>